<keyword evidence="5" id="KW-1185">Reference proteome</keyword>
<evidence type="ECO:0000259" key="3">
    <source>
        <dbReference type="SMART" id="SM00474"/>
    </source>
</evidence>
<dbReference type="GO" id="GO:0005634">
    <property type="term" value="C:nucleus"/>
    <property type="evidence" value="ECO:0007669"/>
    <property type="project" value="TreeGrafter"/>
</dbReference>
<dbReference type="PANTHER" id="PTHR13620:SF104">
    <property type="entry name" value="EXONUCLEASE 3'-5' DOMAIN-CONTAINING PROTEIN 2"/>
    <property type="match status" value="1"/>
</dbReference>
<gene>
    <name evidence="4" type="ORF">K432DRAFT_266712</name>
</gene>
<dbReference type="AlphaFoldDB" id="A0A8E2EFN2"/>
<dbReference type="GO" id="GO:0008408">
    <property type="term" value="F:3'-5' exonuclease activity"/>
    <property type="evidence" value="ECO:0007669"/>
    <property type="project" value="InterPro"/>
</dbReference>
<organism evidence="4 5">
    <name type="scientific">Lepidopterella palustris CBS 459.81</name>
    <dbReference type="NCBI Taxonomy" id="1314670"/>
    <lineage>
        <taxon>Eukaryota</taxon>
        <taxon>Fungi</taxon>
        <taxon>Dikarya</taxon>
        <taxon>Ascomycota</taxon>
        <taxon>Pezizomycotina</taxon>
        <taxon>Dothideomycetes</taxon>
        <taxon>Pleosporomycetidae</taxon>
        <taxon>Mytilinidiales</taxon>
        <taxon>Argynnaceae</taxon>
        <taxon>Lepidopterella</taxon>
    </lineage>
</organism>
<dbReference type="CDD" id="cd06141">
    <property type="entry name" value="WRN_exo"/>
    <property type="match status" value="1"/>
</dbReference>
<dbReference type="PANTHER" id="PTHR13620">
    <property type="entry name" value="3-5 EXONUCLEASE"/>
    <property type="match status" value="1"/>
</dbReference>
<sequence>YWSHKLYFGPEGETVKIHYSKTKSNSEAIAQLFLNEEVLGFDMEWPSDPRYTSPRLQSKVGLIQVAKETQIALFHIGMHPGSTPDELIAPSLRKIIESPNIIKAGVSILQSDSTRLENHFGLKPQGLFELSHLYNLVKYGATDPSKVTTRFVALAKQVEEHFLLPLSKSKVRTSNWSRQLNQDQIHYAAADAYAGFMLFHCMDAKRRLMDPMPPLPAHAELRLPIEV</sequence>
<dbReference type="SUPFAM" id="SSF53098">
    <property type="entry name" value="Ribonuclease H-like"/>
    <property type="match status" value="1"/>
</dbReference>
<name>A0A8E2EFN2_9PEZI</name>
<dbReference type="Gene3D" id="3.30.420.10">
    <property type="entry name" value="Ribonuclease H-like superfamily/Ribonuclease H"/>
    <property type="match status" value="1"/>
</dbReference>
<dbReference type="GO" id="GO:0003676">
    <property type="term" value="F:nucleic acid binding"/>
    <property type="evidence" value="ECO:0007669"/>
    <property type="project" value="InterPro"/>
</dbReference>
<accession>A0A8E2EFN2</accession>
<dbReference type="Pfam" id="PF01612">
    <property type="entry name" value="DNA_pol_A_exo1"/>
    <property type="match status" value="1"/>
</dbReference>
<dbReference type="InterPro" id="IPR002562">
    <property type="entry name" value="3'-5'_exonuclease_dom"/>
</dbReference>
<feature type="domain" description="3'-5' exonuclease" evidence="3">
    <location>
        <begin position="17"/>
        <end position="207"/>
    </location>
</feature>
<dbReference type="InterPro" id="IPR012337">
    <property type="entry name" value="RNaseH-like_sf"/>
</dbReference>
<feature type="non-terminal residue" evidence="4">
    <location>
        <position position="1"/>
    </location>
</feature>
<feature type="non-terminal residue" evidence="4">
    <location>
        <position position="227"/>
    </location>
</feature>
<evidence type="ECO:0000313" key="5">
    <source>
        <dbReference type="Proteomes" id="UP000250266"/>
    </source>
</evidence>
<dbReference type="SMART" id="SM00474">
    <property type="entry name" value="35EXOc"/>
    <property type="match status" value="1"/>
</dbReference>
<dbReference type="GO" id="GO:0006139">
    <property type="term" value="P:nucleobase-containing compound metabolic process"/>
    <property type="evidence" value="ECO:0007669"/>
    <property type="project" value="InterPro"/>
</dbReference>
<evidence type="ECO:0000256" key="1">
    <source>
        <dbReference type="ARBA" id="ARBA00022722"/>
    </source>
</evidence>
<dbReference type="GO" id="GO:0005737">
    <property type="term" value="C:cytoplasm"/>
    <property type="evidence" value="ECO:0007669"/>
    <property type="project" value="TreeGrafter"/>
</dbReference>
<keyword evidence="1" id="KW-0540">Nuclease</keyword>
<proteinExistence type="predicted"/>
<keyword evidence="2" id="KW-0378">Hydrolase</keyword>
<reference evidence="4 5" key="1">
    <citation type="journal article" date="2016" name="Nat. Commun.">
        <title>Ectomycorrhizal ecology is imprinted in the genome of the dominant symbiotic fungus Cenococcum geophilum.</title>
        <authorList>
            <consortium name="DOE Joint Genome Institute"/>
            <person name="Peter M."/>
            <person name="Kohler A."/>
            <person name="Ohm R.A."/>
            <person name="Kuo A."/>
            <person name="Krutzmann J."/>
            <person name="Morin E."/>
            <person name="Arend M."/>
            <person name="Barry K.W."/>
            <person name="Binder M."/>
            <person name="Choi C."/>
            <person name="Clum A."/>
            <person name="Copeland A."/>
            <person name="Grisel N."/>
            <person name="Haridas S."/>
            <person name="Kipfer T."/>
            <person name="LaButti K."/>
            <person name="Lindquist E."/>
            <person name="Lipzen A."/>
            <person name="Maire R."/>
            <person name="Meier B."/>
            <person name="Mihaltcheva S."/>
            <person name="Molinier V."/>
            <person name="Murat C."/>
            <person name="Poggeler S."/>
            <person name="Quandt C.A."/>
            <person name="Sperisen C."/>
            <person name="Tritt A."/>
            <person name="Tisserant E."/>
            <person name="Crous P.W."/>
            <person name="Henrissat B."/>
            <person name="Nehls U."/>
            <person name="Egli S."/>
            <person name="Spatafora J.W."/>
            <person name="Grigoriev I.V."/>
            <person name="Martin F.M."/>
        </authorList>
    </citation>
    <scope>NUCLEOTIDE SEQUENCE [LARGE SCALE GENOMIC DNA]</scope>
    <source>
        <strain evidence="4 5">CBS 459.81</strain>
    </source>
</reference>
<evidence type="ECO:0000313" key="4">
    <source>
        <dbReference type="EMBL" id="OCK83097.1"/>
    </source>
</evidence>
<protein>
    <submittedName>
        <fullName evidence="4">Ribonuclease H-like protein</fullName>
    </submittedName>
</protein>
<dbReference type="OrthoDB" id="1920326at2759"/>
<dbReference type="InterPro" id="IPR036397">
    <property type="entry name" value="RNaseH_sf"/>
</dbReference>
<evidence type="ECO:0000256" key="2">
    <source>
        <dbReference type="ARBA" id="ARBA00022801"/>
    </source>
</evidence>
<dbReference type="InterPro" id="IPR051132">
    <property type="entry name" value="3-5_Exonuclease_domain"/>
</dbReference>
<dbReference type="Proteomes" id="UP000250266">
    <property type="component" value="Unassembled WGS sequence"/>
</dbReference>
<dbReference type="EMBL" id="KV744869">
    <property type="protein sequence ID" value="OCK83097.1"/>
    <property type="molecule type" value="Genomic_DNA"/>
</dbReference>